<name>A0A1B0DIE7_PHLPP</name>
<protein>
    <submittedName>
        <fullName evidence="1">Uncharacterized protein</fullName>
    </submittedName>
</protein>
<dbReference type="EnsemblMetazoa" id="PPAI007932-RA">
    <property type="protein sequence ID" value="PPAI007932-PA"/>
    <property type="gene ID" value="PPAI007932"/>
</dbReference>
<evidence type="ECO:0000313" key="1">
    <source>
        <dbReference type="EnsemblMetazoa" id="PPAI007932-PA"/>
    </source>
</evidence>
<proteinExistence type="predicted"/>
<dbReference type="VEuPathDB" id="VectorBase:PPAI007932"/>
<dbReference type="EMBL" id="AJVK01062421">
    <property type="status" value="NOT_ANNOTATED_CDS"/>
    <property type="molecule type" value="Genomic_DNA"/>
</dbReference>
<dbReference type="Proteomes" id="UP000092462">
    <property type="component" value="Unassembled WGS sequence"/>
</dbReference>
<accession>A0A1B0DIE7</accession>
<keyword evidence="2" id="KW-1185">Reference proteome</keyword>
<dbReference type="AlphaFoldDB" id="A0A1B0DIE7"/>
<reference evidence="1" key="1">
    <citation type="submission" date="2022-08" db="UniProtKB">
        <authorList>
            <consortium name="EnsemblMetazoa"/>
        </authorList>
    </citation>
    <scope>IDENTIFICATION</scope>
    <source>
        <strain evidence="1">Israel</strain>
    </source>
</reference>
<organism evidence="1 2">
    <name type="scientific">Phlebotomus papatasi</name>
    <name type="common">Sandfly</name>
    <dbReference type="NCBI Taxonomy" id="29031"/>
    <lineage>
        <taxon>Eukaryota</taxon>
        <taxon>Metazoa</taxon>
        <taxon>Ecdysozoa</taxon>
        <taxon>Arthropoda</taxon>
        <taxon>Hexapoda</taxon>
        <taxon>Insecta</taxon>
        <taxon>Pterygota</taxon>
        <taxon>Neoptera</taxon>
        <taxon>Endopterygota</taxon>
        <taxon>Diptera</taxon>
        <taxon>Nematocera</taxon>
        <taxon>Psychodoidea</taxon>
        <taxon>Psychodidae</taxon>
        <taxon>Phlebotomus</taxon>
        <taxon>Phlebotomus</taxon>
    </lineage>
</organism>
<sequence>MCELAEVYLTVAILCLEGFYVPLIYAQSPGTFKASATFGQVTDAKESRCPQNKSVISVSGSFNVDENVKEHLNALEKDESCPKGIIKFTPPMFLLKCKDRFSPFTKITNLALQIKPNRSLILEFLKRVIVGNS</sequence>
<evidence type="ECO:0000313" key="2">
    <source>
        <dbReference type="Proteomes" id="UP000092462"/>
    </source>
</evidence>
<dbReference type="VEuPathDB" id="VectorBase:PPAPM1_002068"/>